<evidence type="ECO:0000256" key="8">
    <source>
        <dbReference type="ARBA" id="ARBA00023136"/>
    </source>
</evidence>
<comment type="similarity">
    <text evidence="3">Belongs to the VTA1 family.</text>
</comment>
<evidence type="ECO:0000259" key="11">
    <source>
        <dbReference type="Pfam" id="PF18097"/>
    </source>
</evidence>
<sequence length="487" mass="52331">MSTNLLAQGIEIHHSLLKEMAATIPPALKAADIARFAQRAGQVEKAKPVIAYWCNYWIVEQILAKQLHKADADCMSYTMTLMDKLEQTKSDFSHNDAIMDDMAGQAYIEQFGQETFQRADNAMKANKASRQTADTFQAAATFLDLCQIWGPLDTETASKIKFAKYHALRIAKAIKANEDPNLSNPTPEPEQPPLDPNDPDVQMINGLGDSSQHQDASRQPSVVEIPDEQDRLQGHMAGRSTHNESLHPSRAPSVPPQPTQAYQTPPQQPAEDYYHTAAPPEVSPLDPSAADRTMSDGGGYFPRVPEIDGTAPPSSLPDAPQENPSSPPVVLPDSSSLPPPNSSTAAGFPPSQPPNSLHSFPPPNMGESNISPPSSAPVPSYGPAPPSAPAPHFPQQPPSALRQVPPTTFQHIPAPGTPVRRAPPAQQMAPPPMAPPAVSGQGNYLTDEEAILKAQKHARWAISALNFEDANTAVKELRGALEALGAK</sequence>
<dbReference type="InterPro" id="IPR041212">
    <property type="entry name" value="Vta1_C"/>
</dbReference>
<dbReference type="GO" id="GO:0015031">
    <property type="term" value="P:protein transport"/>
    <property type="evidence" value="ECO:0007669"/>
    <property type="project" value="UniProtKB-KW"/>
</dbReference>
<dbReference type="Proteomes" id="UP000664534">
    <property type="component" value="Unassembled WGS sequence"/>
</dbReference>
<feature type="compositionally biased region" description="Pro residues" evidence="9">
    <location>
        <begin position="186"/>
        <end position="196"/>
    </location>
</feature>
<evidence type="ECO:0000313" key="13">
    <source>
        <dbReference type="Proteomes" id="UP000664534"/>
    </source>
</evidence>
<evidence type="ECO:0000256" key="5">
    <source>
        <dbReference type="ARBA" id="ARBA00022490"/>
    </source>
</evidence>
<keyword evidence="5" id="KW-0963">Cytoplasm</keyword>
<feature type="compositionally biased region" description="Pro residues" evidence="9">
    <location>
        <begin position="374"/>
        <end position="397"/>
    </location>
</feature>
<reference evidence="12" key="1">
    <citation type="submission" date="2021-03" db="EMBL/GenBank/DDBJ databases">
        <authorList>
            <person name="Tagirdzhanova G."/>
        </authorList>
    </citation>
    <scope>NUCLEOTIDE SEQUENCE</scope>
</reference>
<dbReference type="GO" id="GO:0032511">
    <property type="term" value="P:late endosome to vacuole transport via multivesicular body sorting pathway"/>
    <property type="evidence" value="ECO:0007669"/>
    <property type="project" value="InterPro"/>
</dbReference>
<evidence type="ECO:0000256" key="2">
    <source>
        <dbReference type="ARBA" id="ARBA00004496"/>
    </source>
</evidence>
<feature type="region of interest" description="Disordered" evidence="9">
    <location>
        <begin position="176"/>
        <end position="223"/>
    </location>
</feature>
<organism evidence="12 13">
    <name type="scientific">Imshaugia aleurites</name>
    <dbReference type="NCBI Taxonomy" id="172621"/>
    <lineage>
        <taxon>Eukaryota</taxon>
        <taxon>Fungi</taxon>
        <taxon>Dikarya</taxon>
        <taxon>Ascomycota</taxon>
        <taxon>Pezizomycotina</taxon>
        <taxon>Lecanoromycetes</taxon>
        <taxon>OSLEUM clade</taxon>
        <taxon>Lecanoromycetidae</taxon>
        <taxon>Lecanorales</taxon>
        <taxon>Lecanorineae</taxon>
        <taxon>Parmeliaceae</taxon>
        <taxon>Imshaugia</taxon>
    </lineage>
</organism>
<dbReference type="InterPro" id="IPR044538">
    <property type="entry name" value="Vta1-like"/>
</dbReference>
<evidence type="ECO:0000256" key="1">
    <source>
        <dbReference type="ARBA" id="ARBA00004481"/>
    </source>
</evidence>
<dbReference type="EMBL" id="CAJPDT010000007">
    <property type="protein sequence ID" value="CAF9910449.1"/>
    <property type="molecule type" value="Genomic_DNA"/>
</dbReference>
<keyword evidence="7" id="KW-0653">Protein transport</keyword>
<dbReference type="Pfam" id="PF18097">
    <property type="entry name" value="Vta1_C"/>
    <property type="match status" value="1"/>
</dbReference>
<feature type="compositionally biased region" description="Low complexity" evidence="9">
    <location>
        <begin position="418"/>
        <end position="428"/>
    </location>
</feature>
<evidence type="ECO:0000259" key="10">
    <source>
        <dbReference type="Pfam" id="PF04652"/>
    </source>
</evidence>
<dbReference type="OrthoDB" id="391137at2759"/>
<dbReference type="PANTHER" id="PTHR46009">
    <property type="entry name" value="VACUOLAR PROTEIN SORTING-ASSOCIATED PROTEIN VTA1 HOMOLOG"/>
    <property type="match status" value="1"/>
</dbReference>
<keyword evidence="13" id="KW-1185">Reference proteome</keyword>
<evidence type="ECO:0008006" key="14">
    <source>
        <dbReference type="Google" id="ProtNLM"/>
    </source>
</evidence>
<dbReference type="InterPro" id="IPR039431">
    <property type="entry name" value="Vta1/CALS_N"/>
</dbReference>
<dbReference type="GO" id="GO:0010008">
    <property type="term" value="C:endosome membrane"/>
    <property type="evidence" value="ECO:0007669"/>
    <property type="project" value="UniProtKB-SubCell"/>
</dbReference>
<feature type="compositionally biased region" description="Polar residues" evidence="9">
    <location>
        <begin position="208"/>
        <end position="220"/>
    </location>
</feature>
<evidence type="ECO:0000256" key="3">
    <source>
        <dbReference type="ARBA" id="ARBA00007895"/>
    </source>
</evidence>
<proteinExistence type="inferred from homology"/>
<dbReference type="PANTHER" id="PTHR46009:SF1">
    <property type="entry name" value="VACUOLAR PROTEIN SORTING-ASSOCIATED PROTEIN VTA1 HOMOLOG"/>
    <property type="match status" value="1"/>
</dbReference>
<evidence type="ECO:0000256" key="4">
    <source>
        <dbReference type="ARBA" id="ARBA00022448"/>
    </source>
</evidence>
<comment type="caution">
    <text evidence="12">The sequence shown here is derived from an EMBL/GenBank/DDBJ whole genome shotgun (WGS) entry which is preliminary data.</text>
</comment>
<feature type="region of interest" description="Disordered" evidence="9">
    <location>
        <begin position="239"/>
        <end position="442"/>
    </location>
</feature>
<keyword evidence="8" id="KW-0472">Membrane</keyword>
<dbReference type="Gene3D" id="1.25.40.270">
    <property type="entry name" value="Vacuolar protein sorting-associated protein vta1"/>
    <property type="match status" value="1"/>
</dbReference>
<keyword evidence="6" id="KW-0967">Endosome</keyword>
<keyword evidence="4" id="KW-0813">Transport</keyword>
<evidence type="ECO:0000313" key="12">
    <source>
        <dbReference type="EMBL" id="CAF9910449.1"/>
    </source>
</evidence>
<dbReference type="GO" id="GO:0005771">
    <property type="term" value="C:multivesicular body"/>
    <property type="evidence" value="ECO:0007669"/>
    <property type="project" value="TreeGrafter"/>
</dbReference>
<comment type="subcellular location">
    <subcellularLocation>
        <location evidence="2">Cytoplasm</location>
    </subcellularLocation>
    <subcellularLocation>
        <location evidence="1">Endosome membrane</location>
        <topology evidence="1">Peripheral membrane protein</topology>
    </subcellularLocation>
</comment>
<dbReference type="AlphaFoldDB" id="A0A8H3IEA1"/>
<dbReference type="Pfam" id="PF04652">
    <property type="entry name" value="Vta1"/>
    <property type="match status" value="1"/>
</dbReference>
<protein>
    <recommendedName>
        <fullName evidence="14">DUF605-domain-containing protein</fullName>
    </recommendedName>
</protein>
<dbReference type="Gene3D" id="1.20.5.420">
    <property type="entry name" value="Immunoglobulin FC, subunit C"/>
    <property type="match status" value="1"/>
</dbReference>
<accession>A0A8H3IEA1</accession>
<dbReference type="InterPro" id="IPR023175">
    <property type="entry name" value="Vta1/CALS_N_sf"/>
</dbReference>
<feature type="domain" description="Vta1 C-terminal" evidence="11">
    <location>
        <begin position="449"/>
        <end position="484"/>
    </location>
</feature>
<evidence type="ECO:0000256" key="9">
    <source>
        <dbReference type="SAM" id="MobiDB-lite"/>
    </source>
</evidence>
<evidence type="ECO:0000256" key="7">
    <source>
        <dbReference type="ARBA" id="ARBA00022927"/>
    </source>
</evidence>
<gene>
    <name evidence="12" type="ORF">IMSHALPRED_009201</name>
</gene>
<evidence type="ECO:0000256" key="6">
    <source>
        <dbReference type="ARBA" id="ARBA00022753"/>
    </source>
</evidence>
<feature type="domain" description="Vta1/callose synthase N-terminal" evidence="10">
    <location>
        <begin position="32"/>
        <end position="175"/>
    </location>
</feature>
<name>A0A8H3IEA1_9LECA</name>